<keyword evidence="6" id="KW-1185">Reference proteome</keyword>
<protein>
    <recommendedName>
        <fullName evidence="7">Tubulin polyglutamylase TTLL2</fullName>
    </recommendedName>
</protein>
<evidence type="ECO:0000256" key="4">
    <source>
        <dbReference type="SAM" id="MobiDB-lite"/>
    </source>
</evidence>
<dbReference type="GO" id="GO:0015631">
    <property type="term" value="F:tubulin binding"/>
    <property type="evidence" value="ECO:0007669"/>
    <property type="project" value="TreeGrafter"/>
</dbReference>
<reference evidence="5 6" key="1">
    <citation type="submission" date="2024-03" db="EMBL/GenBank/DDBJ databases">
        <title>Adaptation during the transition from Ophiocordyceps entomopathogen to insect associate is accompanied by gene loss and intensified selection.</title>
        <authorList>
            <person name="Ward C.M."/>
            <person name="Onetto C.A."/>
            <person name="Borneman A.R."/>
        </authorList>
    </citation>
    <scope>NUCLEOTIDE SEQUENCE [LARGE SCALE GENOMIC DNA]</scope>
    <source>
        <strain evidence="5">AWRI1</strain>
        <tissue evidence="5">Single Adult Female</tissue>
    </source>
</reference>
<proteinExistence type="predicted"/>
<accession>A0AAN9TY46</accession>
<dbReference type="PROSITE" id="PS51221">
    <property type="entry name" value="TTL"/>
    <property type="match status" value="1"/>
</dbReference>
<evidence type="ECO:0000313" key="5">
    <source>
        <dbReference type="EMBL" id="KAK7600809.1"/>
    </source>
</evidence>
<evidence type="ECO:0000313" key="6">
    <source>
        <dbReference type="Proteomes" id="UP001367676"/>
    </source>
</evidence>
<dbReference type="GO" id="GO:0005524">
    <property type="term" value="F:ATP binding"/>
    <property type="evidence" value="ECO:0007669"/>
    <property type="project" value="UniProtKB-KW"/>
</dbReference>
<dbReference type="EMBL" id="JBBCAQ010000010">
    <property type="protein sequence ID" value="KAK7600809.1"/>
    <property type="molecule type" value="Genomic_DNA"/>
</dbReference>
<dbReference type="Pfam" id="PF03133">
    <property type="entry name" value="TTL"/>
    <property type="match status" value="1"/>
</dbReference>
<evidence type="ECO:0000256" key="2">
    <source>
        <dbReference type="ARBA" id="ARBA00022741"/>
    </source>
</evidence>
<name>A0AAN9TY46_9HEMI</name>
<feature type="compositionally biased region" description="Polar residues" evidence="4">
    <location>
        <begin position="426"/>
        <end position="448"/>
    </location>
</feature>
<dbReference type="PANTHER" id="PTHR12241:SF118">
    <property type="entry name" value="TUBULIN POLYGLUTAMYLASE TTLL2-RELATED"/>
    <property type="match status" value="1"/>
</dbReference>
<dbReference type="GO" id="GO:0036064">
    <property type="term" value="C:ciliary basal body"/>
    <property type="evidence" value="ECO:0007669"/>
    <property type="project" value="TreeGrafter"/>
</dbReference>
<keyword evidence="3" id="KW-0067">ATP-binding</keyword>
<evidence type="ECO:0000256" key="1">
    <source>
        <dbReference type="ARBA" id="ARBA00022598"/>
    </source>
</evidence>
<feature type="region of interest" description="Disordered" evidence="4">
    <location>
        <begin position="410"/>
        <end position="449"/>
    </location>
</feature>
<sequence length="553" mass="63103">MMLDDDRRFVFRINDNNTGPNLLYRVCTERGWKIHENFHSSSIGWNLWWRTKGFPITRRNQLQKKQFTNHVPNASFICRKDNLVRCLKCMKKIFGTWYDFVPIGFNLPLEYRKLLAYSKSYDGSKNDDSVDDREIWICKPVGLSQGKGISIFENPDELVYSSNVIVQRYVKNPLLIGGYKFDLRLYVLVPSFRPLTVYIYREGLVRFGTEKFSLSNLNNRFAHLTNSSLNKLGPGYLQTKERVGAGCKWSLRQLRCYFQQRIGSDWFLWQHISTMIVLTIASQLSKVPSTVNCFEFYGFDVLIDEELKPWLIEVNLSPALSVDCNLDCEIKKSMMHDMFDLIGLPVTSTGLLNHVFDQRTSSSSNGGCSKYQSKRESVVKVAIKWREKGSRAAKTGRAVDKCRRCISHSHSHSQALHRPDARESIVNEQQPTNTCKSDSNSRSWSNGKNWHFPDSSEGDWVLVYPLLLPTNNRIRFSASAGGGGGGGGGGGSSNVHRTFNTDEIRQVVSSVVSFLKIAKHVFDTNPNAVHEYFNAHMTLYLKSDAKIWAPPLQ</sequence>
<dbReference type="InterPro" id="IPR004344">
    <property type="entry name" value="TTL/TTLL_fam"/>
</dbReference>
<dbReference type="PANTHER" id="PTHR12241">
    <property type="entry name" value="TUBULIN POLYGLUTAMYLASE"/>
    <property type="match status" value="1"/>
</dbReference>
<dbReference type="Gene3D" id="3.30.470.20">
    <property type="entry name" value="ATP-grasp fold, B domain"/>
    <property type="match status" value="1"/>
</dbReference>
<gene>
    <name evidence="5" type="ORF">V9T40_008250</name>
</gene>
<dbReference type="AlphaFoldDB" id="A0AAN9TY46"/>
<organism evidence="5 6">
    <name type="scientific">Parthenolecanium corni</name>
    <dbReference type="NCBI Taxonomy" id="536013"/>
    <lineage>
        <taxon>Eukaryota</taxon>
        <taxon>Metazoa</taxon>
        <taxon>Ecdysozoa</taxon>
        <taxon>Arthropoda</taxon>
        <taxon>Hexapoda</taxon>
        <taxon>Insecta</taxon>
        <taxon>Pterygota</taxon>
        <taxon>Neoptera</taxon>
        <taxon>Paraneoptera</taxon>
        <taxon>Hemiptera</taxon>
        <taxon>Sternorrhyncha</taxon>
        <taxon>Coccoidea</taxon>
        <taxon>Coccidae</taxon>
        <taxon>Parthenolecanium</taxon>
    </lineage>
</organism>
<evidence type="ECO:0000256" key="3">
    <source>
        <dbReference type="ARBA" id="ARBA00022840"/>
    </source>
</evidence>
<dbReference type="GO" id="GO:0000226">
    <property type="term" value="P:microtubule cytoskeleton organization"/>
    <property type="evidence" value="ECO:0007669"/>
    <property type="project" value="TreeGrafter"/>
</dbReference>
<dbReference type="GO" id="GO:0070740">
    <property type="term" value="F:tubulin-glutamic acid ligase activity"/>
    <property type="evidence" value="ECO:0007669"/>
    <property type="project" value="TreeGrafter"/>
</dbReference>
<evidence type="ECO:0008006" key="7">
    <source>
        <dbReference type="Google" id="ProtNLM"/>
    </source>
</evidence>
<keyword evidence="1" id="KW-0436">Ligase</keyword>
<comment type="caution">
    <text evidence="5">The sequence shown here is derived from an EMBL/GenBank/DDBJ whole genome shotgun (WGS) entry which is preliminary data.</text>
</comment>
<dbReference type="Proteomes" id="UP001367676">
    <property type="component" value="Unassembled WGS sequence"/>
</dbReference>
<dbReference type="SUPFAM" id="SSF56059">
    <property type="entry name" value="Glutathione synthetase ATP-binding domain-like"/>
    <property type="match status" value="1"/>
</dbReference>
<keyword evidence="2" id="KW-0547">Nucleotide-binding</keyword>